<name>A0A4V5NWA8_9GAMM</name>
<accession>A0A4V5NWA8</accession>
<evidence type="ECO:0000256" key="1">
    <source>
        <dbReference type="SAM" id="SignalP"/>
    </source>
</evidence>
<evidence type="ECO:0000313" key="3">
    <source>
        <dbReference type="EMBL" id="TKB56266.1"/>
    </source>
</evidence>
<dbReference type="AlphaFoldDB" id="A0A4V5NWA8"/>
<dbReference type="InterPro" id="IPR045800">
    <property type="entry name" value="HMBD"/>
</dbReference>
<keyword evidence="1" id="KW-0732">Signal</keyword>
<dbReference type="RefSeq" id="WP_136862996.1">
    <property type="nucleotide sequence ID" value="NZ_SWCJ01000004.1"/>
</dbReference>
<comment type="caution">
    <text evidence="3">The sequence shown here is derived from an EMBL/GenBank/DDBJ whole genome shotgun (WGS) entry which is preliminary data.</text>
</comment>
<gene>
    <name evidence="3" type="ORF">FCL42_08635</name>
</gene>
<reference evidence="3 4" key="1">
    <citation type="submission" date="2019-04" db="EMBL/GenBank/DDBJ databases">
        <authorList>
            <person name="Hwang J.C."/>
        </authorList>
    </citation>
    <scope>NUCLEOTIDE SEQUENCE [LARGE SCALE GENOMIC DNA]</scope>
    <source>
        <strain evidence="3 4">IMCC35002</strain>
    </source>
</reference>
<organism evidence="3 4">
    <name type="scientific">Ferrimonas aestuarii</name>
    <dbReference type="NCBI Taxonomy" id="2569539"/>
    <lineage>
        <taxon>Bacteria</taxon>
        <taxon>Pseudomonadati</taxon>
        <taxon>Pseudomonadota</taxon>
        <taxon>Gammaproteobacteria</taxon>
        <taxon>Alteromonadales</taxon>
        <taxon>Ferrimonadaceae</taxon>
        <taxon>Ferrimonas</taxon>
    </lineage>
</organism>
<protein>
    <recommendedName>
        <fullName evidence="2">Heavy metal binding domain-containing protein</fullName>
    </recommendedName>
</protein>
<feature type="domain" description="Heavy metal binding" evidence="2">
    <location>
        <begin position="73"/>
        <end position="96"/>
    </location>
</feature>
<feature type="domain" description="Heavy metal binding" evidence="2">
    <location>
        <begin position="110"/>
        <end position="133"/>
    </location>
</feature>
<dbReference type="EMBL" id="SWCJ01000004">
    <property type="protein sequence ID" value="TKB56266.1"/>
    <property type="molecule type" value="Genomic_DNA"/>
</dbReference>
<dbReference type="OrthoDB" id="6267944at2"/>
<dbReference type="GO" id="GO:0046872">
    <property type="term" value="F:metal ion binding"/>
    <property type="evidence" value="ECO:0007669"/>
    <property type="project" value="InterPro"/>
</dbReference>
<evidence type="ECO:0000259" key="2">
    <source>
        <dbReference type="Pfam" id="PF19335"/>
    </source>
</evidence>
<feature type="chain" id="PRO_5020526716" description="Heavy metal binding domain-containing protein" evidence="1">
    <location>
        <begin position="23"/>
        <end position="145"/>
    </location>
</feature>
<feature type="signal peptide" evidence="1">
    <location>
        <begin position="1"/>
        <end position="22"/>
    </location>
</feature>
<sequence length="145" mass="15603">MKKLLAILAMSIALVSAPFVMAGHHHDHNGQTEQHCPHAKEGKCDGSCKMKMKDHHGHHHGDAAAGEEYTHACPMNPKIKGHAGDTCPKCGMDLEPMKSEQKAEGYTHACPMNPKIQGYAGDTCPKCGMDLEPMADAGHGHGHKH</sequence>
<dbReference type="Proteomes" id="UP000305675">
    <property type="component" value="Unassembled WGS sequence"/>
</dbReference>
<proteinExistence type="predicted"/>
<dbReference type="Pfam" id="PF19335">
    <property type="entry name" value="HMBD"/>
    <property type="match status" value="2"/>
</dbReference>
<keyword evidence="4" id="KW-1185">Reference proteome</keyword>
<evidence type="ECO:0000313" key="4">
    <source>
        <dbReference type="Proteomes" id="UP000305675"/>
    </source>
</evidence>